<evidence type="ECO:0000313" key="2">
    <source>
        <dbReference type="Proteomes" id="UP000230973"/>
    </source>
</evidence>
<comment type="caution">
    <text evidence="1">The sequence shown here is derived from an EMBL/GenBank/DDBJ whole genome shotgun (WGS) entry which is preliminary data.</text>
</comment>
<protein>
    <submittedName>
        <fullName evidence="1">Uncharacterized protein</fullName>
    </submittedName>
</protein>
<sequence>MSGRQNEVIADCLQPDDIESWGSEPKQKYLSCLGRLLSGRSMLHSSFVASWRTRLLGECRRLAGSQDNQAQFAVRSLLDIGGIIVAMEMNTNTAGSSGDLYGRLVSEAAERFDTGGDAEAVEALTNPYRLEPGTEVIRFDWDERCLKVDVIQDVASGAGGLLIVGDEPLDLNEYNRRLASGRLMLKSGDNIFGGIDLLRQNVHAELFQSGSTITYVEPFRTEAVSVTVVGSNQAELEGSIRSGVLAVYKRGADGRH</sequence>
<reference evidence="2" key="1">
    <citation type="submission" date="2017-09" db="EMBL/GenBank/DDBJ databases">
        <title>Depth-based differentiation of microbial function through sediment-hosted aquifers and enrichment of novel symbionts in the deep terrestrial subsurface.</title>
        <authorList>
            <person name="Probst A.J."/>
            <person name="Ladd B."/>
            <person name="Jarett J.K."/>
            <person name="Geller-Mcgrath D.E."/>
            <person name="Sieber C.M.K."/>
            <person name="Emerson J.B."/>
            <person name="Anantharaman K."/>
            <person name="Thomas B.C."/>
            <person name="Malmstrom R."/>
            <person name="Stieglmeier M."/>
            <person name="Klingl A."/>
            <person name="Woyke T."/>
            <person name="Ryan C.M."/>
            <person name="Banfield J.F."/>
        </authorList>
    </citation>
    <scope>NUCLEOTIDE SEQUENCE [LARGE SCALE GENOMIC DNA]</scope>
</reference>
<dbReference type="Proteomes" id="UP000230973">
    <property type="component" value="Unassembled WGS sequence"/>
</dbReference>
<name>A0A2M7QB51_9BACT</name>
<gene>
    <name evidence="1" type="ORF">COY93_00140</name>
</gene>
<dbReference type="AlphaFoldDB" id="A0A2M7QB51"/>
<organism evidence="1 2">
    <name type="scientific">Candidatus Uhrbacteria bacterium CG_4_10_14_0_8_um_filter_58_22</name>
    <dbReference type="NCBI Taxonomy" id="1975029"/>
    <lineage>
        <taxon>Bacteria</taxon>
        <taxon>Candidatus Uhriibacteriota</taxon>
    </lineage>
</organism>
<proteinExistence type="predicted"/>
<evidence type="ECO:0000313" key="1">
    <source>
        <dbReference type="EMBL" id="PIY63398.1"/>
    </source>
</evidence>
<accession>A0A2M7QB51</accession>
<dbReference type="EMBL" id="PFLC01000002">
    <property type="protein sequence ID" value="PIY63398.1"/>
    <property type="molecule type" value="Genomic_DNA"/>
</dbReference>